<organism evidence="10 11">
    <name type="scientific">Elioraea tepida</name>
    <dbReference type="NCBI Taxonomy" id="2843330"/>
    <lineage>
        <taxon>Bacteria</taxon>
        <taxon>Pseudomonadati</taxon>
        <taxon>Pseudomonadota</taxon>
        <taxon>Alphaproteobacteria</taxon>
        <taxon>Acetobacterales</taxon>
        <taxon>Elioraeaceae</taxon>
        <taxon>Elioraea</taxon>
    </lineage>
</organism>
<dbReference type="GO" id="GO:0009089">
    <property type="term" value="P:lysine biosynthetic process via diaminopimelate"/>
    <property type="evidence" value="ECO:0007669"/>
    <property type="project" value="UniProtKB-UniRule"/>
</dbReference>
<feature type="site" description="Could be important to modulate the pK values of the two catalytic cysteine residues" evidence="8">
    <location>
        <position position="206"/>
    </location>
</feature>
<dbReference type="NCBIfam" id="TIGR00652">
    <property type="entry name" value="DapF"/>
    <property type="match status" value="1"/>
</dbReference>
<feature type="binding site" evidence="8">
    <location>
        <begin position="216"/>
        <end position="217"/>
    </location>
    <ligand>
        <name>substrate</name>
    </ligand>
</feature>
<dbReference type="HAMAP" id="MF_00197">
    <property type="entry name" value="DAP_epimerase"/>
    <property type="match status" value="1"/>
</dbReference>
<dbReference type="EC" id="5.1.1.7" evidence="3 8"/>
<dbReference type="PANTHER" id="PTHR31689:SF0">
    <property type="entry name" value="DIAMINOPIMELATE EPIMERASE"/>
    <property type="match status" value="1"/>
</dbReference>
<feature type="binding site" evidence="8">
    <location>
        <begin position="75"/>
        <end position="76"/>
    </location>
    <ligand>
        <name>substrate</name>
    </ligand>
</feature>
<dbReference type="PROSITE" id="PS01326">
    <property type="entry name" value="DAP_EPIMERASE"/>
    <property type="match status" value="1"/>
</dbReference>
<evidence type="ECO:0000256" key="5">
    <source>
        <dbReference type="ARBA" id="ARBA00023154"/>
    </source>
</evidence>
<dbReference type="KEGG" id="elio:KO353_14020"/>
<keyword evidence="6 8" id="KW-0413">Isomerase</keyword>
<comment type="subcellular location">
    <subcellularLocation>
        <location evidence="8">Cytoplasm</location>
    </subcellularLocation>
</comment>
<reference evidence="10" key="1">
    <citation type="submission" date="2021-06" db="EMBL/GenBank/DDBJ databases">
        <title>Elioraea tepida, sp. nov., a moderately thermophilic aerobic anoxygenic phototrophic bacterium isolated from an alkaline siliceous hot spring mat community in Yellowstone National Park, WY, USA.</title>
        <authorList>
            <person name="Saini M.K."/>
            <person name="Yoshida S."/>
            <person name="Sebastian A."/>
            <person name="Hirose S."/>
            <person name="Hara E."/>
            <person name="Tamaki H."/>
            <person name="Soulier N.T."/>
            <person name="Albert I."/>
            <person name="Hanada S."/>
            <person name="Bryant D.A."/>
            <person name="Tank M."/>
        </authorList>
    </citation>
    <scope>NUCLEOTIDE SEQUENCE</scope>
    <source>
        <strain evidence="10">MS-P2</strain>
    </source>
</reference>
<dbReference type="GO" id="GO:0008837">
    <property type="term" value="F:diaminopimelate epimerase activity"/>
    <property type="evidence" value="ECO:0007669"/>
    <property type="project" value="UniProtKB-UniRule"/>
</dbReference>
<dbReference type="InterPro" id="IPR001653">
    <property type="entry name" value="DAP_epimerase_DapF"/>
</dbReference>
<feature type="active site" description="Proton donor" evidence="8">
    <location>
        <position position="74"/>
    </location>
</feature>
<feature type="binding site" evidence="8">
    <location>
        <position position="45"/>
    </location>
    <ligand>
        <name>substrate</name>
    </ligand>
</feature>
<feature type="site" description="Could be important to modulate the pK values of the two catalytic cysteine residues" evidence="8">
    <location>
        <position position="157"/>
    </location>
</feature>
<keyword evidence="5 8" id="KW-0457">Lysine biosynthesis</keyword>
<proteinExistence type="inferred from homology"/>
<evidence type="ECO:0000256" key="6">
    <source>
        <dbReference type="ARBA" id="ARBA00023235"/>
    </source>
</evidence>
<evidence type="ECO:0000256" key="8">
    <source>
        <dbReference type="HAMAP-Rule" id="MF_00197"/>
    </source>
</evidence>
<accession>A0A975U4I7</accession>
<feature type="binding site" evidence="8">
    <location>
        <position position="155"/>
    </location>
    <ligand>
        <name>substrate</name>
    </ligand>
</feature>
<evidence type="ECO:0000256" key="7">
    <source>
        <dbReference type="ARBA" id="ARBA00051712"/>
    </source>
</evidence>
<feature type="binding site" evidence="8">
    <location>
        <position position="12"/>
    </location>
    <ligand>
        <name>substrate</name>
    </ligand>
</feature>
<evidence type="ECO:0000256" key="3">
    <source>
        <dbReference type="ARBA" id="ARBA00013080"/>
    </source>
</evidence>
<feature type="binding site" evidence="8">
    <location>
        <position position="65"/>
    </location>
    <ligand>
        <name>substrate</name>
    </ligand>
</feature>
<dbReference type="RefSeq" id="WP_218287407.1">
    <property type="nucleotide sequence ID" value="NZ_CP076448.1"/>
</dbReference>
<dbReference type="Pfam" id="PF01678">
    <property type="entry name" value="DAP_epimerase"/>
    <property type="match status" value="2"/>
</dbReference>
<feature type="binding site" evidence="8">
    <location>
        <begin position="206"/>
        <end position="207"/>
    </location>
    <ligand>
        <name>substrate</name>
    </ligand>
</feature>
<evidence type="ECO:0000313" key="11">
    <source>
        <dbReference type="Proteomes" id="UP000694001"/>
    </source>
</evidence>
<dbReference type="EMBL" id="CP076448">
    <property type="protein sequence ID" value="QXM26356.1"/>
    <property type="molecule type" value="Genomic_DNA"/>
</dbReference>
<comment type="function">
    <text evidence="8">Catalyzes the stereoinversion of LL-2,6-diaminopimelate (L,L-DAP) to meso-diaminopimelate (meso-DAP), a precursor of L-lysine and an essential component of the bacterial peptidoglycan.</text>
</comment>
<gene>
    <name evidence="8 10" type="primary">dapF</name>
    <name evidence="10" type="ORF">KO353_14020</name>
</gene>
<dbReference type="Proteomes" id="UP000694001">
    <property type="component" value="Chromosome"/>
</dbReference>
<dbReference type="InterPro" id="IPR018510">
    <property type="entry name" value="DAP_epimerase_AS"/>
</dbReference>
<keyword evidence="11" id="KW-1185">Reference proteome</keyword>
<comment type="similarity">
    <text evidence="2 8">Belongs to the diaminopimelate epimerase family.</text>
</comment>
<feature type="active site" evidence="9">
    <location>
        <position position="74"/>
    </location>
</feature>
<evidence type="ECO:0000256" key="9">
    <source>
        <dbReference type="PROSITE-ProRule" id="PRU10125"/>
    </source>
</evidence>
<comment type="subunit">
    <text evidence="8">Homodimer.</text>
</comment>
<name>A0A975U4I7_9PROT</name>
<keyword evidence="4 8" id="KW-0028">Amino-acid biosynthesis</keyword>
<comment type="catalytic activity">
    <reaction evidence="7 8">
        <text>(2S,6S)-2,6-diaminopimelate = meso-2,6-diaminopimelate</text>
        <dbReference type="Rhea" id="RHEA:15393"/>
        <dbReference type="ChEBI" id="CHEBI:57609"/>
        <dbReference type="ChEBI" id="CHEBI:57791"/>
        <dbReference type="EC" id="5.1.1.7"/>
    </reaction>
</comment>
<feature type="binding site" evidence="8">
    <location>
        <position position="188"/>
    </location>
    <ligand>
        <name>substrate</name>
    </ligand>
</feature>
<dbReference type="PANTHER" id="PTHR31689">
    <property type="entry name" value="DIAMINOPIMELATE EPIMERASE, CHLOROPLASTIC"/>
    <property type="match status" value="1"/>
</dbReference>
<evidence type="ECO:0000256" key="2">
    <source>
        <dbReference type="ARBA" id="ARBA00010219"/>
    </source>
</evidence>
<evidence type="ECO:0000313" key="10">
    <source>
        <dbReference type="EMBL" id="QXM26356.1"/>
    </source>
</evidence>
<evidence type="ECO:0000256" key="4">
    <source>
        <dbReference type="ARBA" id="ARBA00022605"/>
    </source>
</evidence>
<evidence type="ECO:0000256" key="1">
    <source>
        <dbReference type="ARBA" id="ARBA00005196"/>
    </source>
</evidence>
<feature type="active site" description="Proton acceptor" evidence="8">
    <location>
        <position position="215"/>
    </location>
</feature>
<dbReference type="AlphaFoldDB" id="A0A975U4I7"/>
<protein>
    <recommendedName>
        <fullName evidence="3 8">Diaminopimelate epimerase</fullName>
        <shortName evidence="8">DAP epimerase</shortName>
        <ecNumber evidence="3 8">5.1.1.7</ecNumber>
    </recommendedName>
    <alternativeName>
        <fullName evidence="8">PLP-independent amino acid racemase</fullName>
    </alternativeName>
</protein>
<comment type="pathway">
    <text evidence="1 8">Amino-acid biosynthesis; L-lysine biosynthesis via DAP pathway; DL-2,6-diaminopimelate from LL-2,6-diaminopimelate: step 1/1.</text>
</comment>
<sequence length="280" mass="29424">MVAFRKMHGLGNDFVVLDARPRPLPLPAETVRALADRRRGVGCDQVIVIEPPRSPGTDAWMTIRNPDGSEAEACGNATRCVAALLMDEAGKDRVALGTLGGTLRAERRPGGLVAVDMGTPRLAWHEIPLAREMDTLHLPLARDGVSDPAACSMGNPHATFFVPDVAALDIATLGLSLEHDPLFPARANIGFAQVVAPDRIRLRMWERGAGITLACGSGACAAVVNAHRRGLAGRSAAVVLDGGELNIAWGEDGRVTMTGPVAEVFTGVIDLPAIAEARAA</sequence>
<keyword evidence="8" id="KW-0963">Cytoplasm</keyword>
<dbReference type="GO" id="GO:0005829">
    <property type="term" value="C:cytosol"/>
    <property type="evidence" value="ECO:0007669"/>
    <property type="project" value="TreeGrafter"/>
</dbReference>